<dbReference type="GO" id="GO:0015074">
    <property type="term" value="P:DNA integration"/>
    <property type="evidence" value="ECO:0007669"/>
    <property type="project" value="UniProtKB-KW"/>
</dbReference>
<evidence type="ECO:0000256" key="4">
    <source>
        <dbReference type="ARBA" id="ARBA00023172"/>
    </source>
</evidence>
<protein>
    <submittedName>
        <fullName evidence="6">Site-specific integrase</fullName>
    </submittedName>
    <submittedName>
        <fullName evidence="7">Tyrosine-type recombinase/integrase</fullName>
    </submittedName>
</protein>
<dbReference type="EMBL" id="CP146598">
    <property type="protein sequence ID" value="WWY02862.1"/>
    <property type="molecule type" value="Genomic_DNA"/>
</dbReference>
<name>A0A9X4E1E4_9NEIS</name>
<keyword evidence="3" id="KW-0238">DNA-binding</keyword>
<keyword evidence="8" id="KW-1185">Reference proteome</keyword>
<dbReference type="SUPFAM" id="SSF56349">
    <property type="entry name" value="DNA breaking-rejoining enzymes"/>
    <property type="match status" value="1"/>
</dbReference>
<dbReference type="InterPro" id="IPR011010">
    <property type="entry name" value="DNA_brk_join_enz"/>
</dbReference>
<keyword evidence="2" id="KW-0229">DNA integration</keyword>
<dbReference type="AlphaFoldDB" id="A0A9X4E1E4"/>
<dbReference type="RefSeq" id="WP_274570643.1">
    <property type="nucleotide sequence ID" value="NZ_CP145606.1"/>
</dbReference>
<dbReference type="InterPro" id="IPR013762">
    <property type="entry name" value="Integrase-like_cat_sf"/>
</dbReference>
<dbReference type="PANTHER" id="PTHR30349">
    <property type="entry name" value="PHAGE INTEGRASE-RELATED"/>
    <property type="match status" value="1"/>
</dbReference>
<organism evidence="6">
    <name type="scientific">Neisseria leonii</name>
    <dbReference type="NCBI Taxonomy" id="2995413"/>
    <lineage>
        <taxon>Bacteria</taxon>
        <taxon>Pseudomonadati</taxon>
        <taxon>Pseudomonadota</taxon>
        <taxon>Betaproteobacteria</taxon>
        <taxon>Neisseriales</taxon>
        <taxon>Neisseriaceae</taxon>
        <taxon>Neisseria</taxon>
    </lineage>
</organism>
<dbReference type="PROSITE" id="PS51898">
    <property type="entry name" value="TYR_RECOMBINASE"/>
    <property type="match status" value="1"/>
</dbReference>
<evidence type="ECO:0000313" key="7">
    <source>
        <dbReference type="EMBL" id="WWY02862.1"/>
    </source>
</evidence>
<reference evidence="6" key="1">
    <citation type="submission" date="2022-10" db="EMBL/GenBank/DDBJ databases">
        <authorList>
            <person name="Boutroux M."/>
        </authorList>
    </citation>
    <scope>NUCLEOTIDE SEQUENCE</scope>
    <source>
        <strain evidence="6">51.81</strain>
    </source>
</reference>
<dbReference type="PANTHER" id="PTHR30349:SF41">
    <property type="entry name" value="INTEGRASE_RECOMBINASE PROTEIN MJ0367-RELATED"/>
    <property type="match status" value="1"/>
</dbReference>
<reference evidence="7" key="2">
    <citation type="submission" date="2024-02" db="EMBL/GenBank/DDBJ databases">
        <title>Neisseria leonii sp. nov.</title>
        <authorList>
            <person name="Boutroux M."/>
            <person name="Favre-Rochex S."/>
            <person name="Gorgette O."/>
            <person name="Touak G."/>
            <person name="Muhle E."/>
            <person name="Chesneau O."/>
            <person name="Clermont D."/>
            <person name="Rahi P."/>
        </authorList>
    </citation>
    <scope>NUCLEOTIDE SEQUENCE</scope>
    <source>
        <strain evidence="7">51.81</strain>
    </source>
</reference>
<dbReference type="InterPro" id="IPR002104">
    <property type="entry name" value="Integrase_catalytic"/>
</dbReference>
<dbReference type="Gene3D" id="1.10.443.10">
    <property type="entry name" value="Intergrase catalytic core"/>
    <property type="match status" value="1"/>
</dbReference>
<dbReference type="CDD" id="cd00397">
    <property type="entry name" value="DNA_BRE_C"/>
    <property type="match status" value="1"/>
</dbReference>
<evidence type="ECO:0000313" key="6">
    <source>
        <dbReference type="EMBL" id="MDD9327710.1"/>
    </source>
</evidence>
<gene>
    <name evidence="6" type="ORF">ORY91_001120</name>
    <name evidence="7" type="ORF">V9W64_09220</name>
</gene>
<dbReference type="GO" id="GO:0006310">
    <property type="term" value="P:DNA recombination"/>
    <property type="evidence" value="ECO:0007669"/>
    <property type="project" value="UniProtKB-KW"/>
</dbReference>
<evidence type="ECO:0000256" key="2">
    <source>
        <dbReference type="ARBA" id="ARBA00022908"/>
    </source>
</evidence>
<proteinExistence type="inferred from homology"/>
<sequence>MNHYLTPAEQKKLLDTVKQFADEKAQRDYHAVSALINSGMRIGEFLLITVGDALAALDSGYLYIPAENRKGGKRDHSIYLTQSLRRDLFGLITLRGSDDPQHYLIGGRTDQEPMTVRNMQLRVKSWAKQAGLAHLKVTPHFFRHTHAMNIMRGSTAKEPLRIIKAALGHRNINTTAIYTEASREEVAAALNEIDKGHEGRMTLSKLRSEYRQRNTQIQGR</sequence>
<comment type="similarity">
    <text evidence="1">Belongs to the 'phage' integrase family.</text>
</comment>
<evidence type="ECO:0000313" key="8">
    <source>
        <dbReference type="Proteomes" id="UP001149607"/>
    </source>
</evidence>
<evidence type="ECO:0000256" key="1">
    <source>
        <dbReference type="ARBA" id="ARBA00008857"/>
    </source>
</evidence>
<dbReference type="EMBL" id="JAPQFL010000002">
    <property type="protein sequence ID" value="MDD9327710.1"/>
    <property type="molecule type" value="Genomic_DNA"/>
</dbReference>
<dbReference type="InterPro" id="IPR050090">
    <property type="entry name" value="Tyrosine_recombinase_XerCD"/>
</dbReference>
<dbReference type="Proteomes" id="UP001149607">
    <property type="component" value="Chromosome"/>
</dbReference>
<evidence type="ECO:0000256" key="3">
    <source>
        <dbReference type="ARBA" id="ARBA00023125"/>
    </source>
</evidence>
<feature type="domain" description="Tyr recombinase" evidence="5">
    <location>
        <begin position="1"/>
        <end position="191"/>
    </location>
</feature>
<evidence type="ECO:0000259" key="5">
    <source>
        <dbReference type="PROSITE" id="PS51898"/>
    </source>
</evidence>
<dbReference type="Pfam" id="PF00589">
    <property type="entry name" value="Phage_integrase"/>
    <property type="match status" value="1"/>
</dbReference>
<dbReference type="GO" id="GO:0003677">
    <property type="term" value="F:DNA binding"/>
    <property type="evidence" value="ECO:0007669"/>
    <property type="project" value="UniProtKB-KW"/>
</dbReference>
<keyword evidence="4" id="KW-0233">DNA recombination</keyword>
<accession>A0A9X4E1E4</accession>